<accession>A0A8H2XP81</accession>
<sequence>MSHHIFLLKNPDEISPDPYQHILSLRGYTSSIVPTLVHSYTDPDGLANIIASGGEVYGGVIITSGRAVDAWDNAATKLWERGQSPATDLISSWISKPFYVVGPKTEKQLLNLGSSKHIPGPSLILGANESGTGELLAKFICADYPNRPFSNLPLLYLTGDKNAGGVGKGLQAGEIAFKMIQVYATGASITFEEDFEKGVREGVSQSASSTIIVFFAPSSVELALPVIRKHFSLSSLLEEKPGAKLVAIGPTTARALADSHNLQVDAVSSKPEPGALADAIQRLTTL</sequence>
<dbReference type="GO" id="GO:0006780">
    <property type="term" value="P:uroporphyrinogen III biosynthetic process"/>
    <property type="evidence" value="ECO:0007669"/>
    <property type="project" value="InterPro"/>
</dbReference>
<dbReference type="AlphaFoldDB" id="A0A8H2XP81"/>
<feature type="domain" description="Tetrapyrrole biosynthesis uroporphyrinogen III synthase" evidence="1">
    <location>
        <begin position="19"/>
        <end position="277"/>
    </location>
</feature>
<dbReference type="InterPro" id="IPR003754">
    <property type="entry name" value="4pyrrol_synth_uPrphyn_synth"/>
</dbReference>
<dbReference type="GO" id="GO:0006782">
    <property type="term" value="P:protoporphyrinogen IX biosynthetic process"/>
    <property type="evidence" value="ECO:0007669"/>
    <property type="project" value="UniProtKB-UniPathway"/>
</dbReference>
<name>A0A8H2XP81_9AGAM</name>
<dbReference type="GO" id="GO:0005829">
    <property type="term" value="C:cytosol"/>
    <property type="evidence" value="ECO:0007669"/>
    <property type="project" value="TreeGrafter"/>
</dbReference>
<dbReference type="UniPathway" id="UPA00251">
    <property type="reaction ID" value="UER00320"/>
</dbReference>
<comment type="caution">
    <text evidence="2">The sequence shown here is derived from an EMBL/GenBank/DDBJ whole genome shotgun (WGS) entry which is preliminary data.</text>
</comment>
<gene>
    <name evidence="2" type="ORF">RDB_LOCUS62843</name>
</gene>
<dbReference type="GO" id="GO:0004852">
    <property type="term" value="F:uroporphyrinogen-III synthase activity"/>
    <property type="evidence" value="ECO:0007669"/>
    <property type="project" value="InterPro"/>
</dbReference>
<evidence type="ECO:0000313" key="2">
    <source>
        <dbReference type="EMBL" id="CAE6430008.1"/>
    </source>
</evidence>
<dbReference type="PANTHER" id="PTHR12390:SF0">
    <property type="entry name" value="UROPORPHYRINOGEN-III SYNTHASE"/>
    <property type="match status" value="1"/>
</dbReference>
<dbReference type="InterPro" id="IPR039793">
    <property type="entry name" value="UROS/Hem4"/>
</dbReference>
<dbReference type="SUPFAM" id="SSF69618">
    <property type="entry name" value="HemD-like"/>
    <property type="match status" value="1"/>
</dbReference>
<dbReference type="Proteomes" id="UP000663843">
    <property type="component" value="Unassembled WGS sequence"/>
</dbReference>
<evidence type="ECO:0000259" key="1">
    <source>
        <dbReference type="Pfam" id="PF02602"/>
    </source>
</evidence>
<organism evidence="2 3">
    <name type="scientific">Rhizoctonia solani</name>
    <dbReference type="NCBI Taxonomy" id="456999"/>
    <lineage>
        <taxon>Eukaryota</taxon>
        <taxon>Fungi</taxon>
        <taxon>Dikarya</taxon>
        <taxon>Basidiomycota</taxon>
        <taxon>Agaricomycotina</taxon>
        <taxon>Agaricomycetes</taxon>
        <taxon>Cantharellales</taxon>
        <taxon>Ceratobasidiaceae</taxon>
        <taxon>Rhizoctonia</taxon>
    </lineage>
</organism>
<reference evidence="2" key="1">
    <citation type="submission" date="2021-01" db="EMBL/GenBank/DDBJ databases">
        <authorList>
            <person name="Kaushik A."/>
        </authorList>
    </citation>
    <scope>NUCLEOTIDE SEQUENCE</scope>
    <source>
        <strain evidence="2">AG2-2IIIB</strain>
    </source>
</reference>
<proteinExistence type="predicted"/>
<dbReference type="EMBL" id="CAJMWT010002028">
    <property type="protein sequence ID" value="CAE6430008.1"/>
    <property type="molecule type" value="Genomic_DNA"/>
</dbReference>
<dbReference type="PANTHER" id="PTHR12390">
    <property type="entry name" value="UROPORPHYRINOGEN III SYNTHASE"/>
    <property type="match status" value="1"/>
</dbReference>
<dbReference type="Gene3D" id="3.40.50.10090">
    <property type="match status" value="2"/>
</dbReference>
<dbReference type="InterPro" id="IPR036108">
    <property type="entry name" value="4pyrrol_syn_uPrphyn_synt_sf"/>
</dbReference>
<evidence type="ECO:0000313" key="3">
    <source>
        <dbReference type="Proteomes" id="UP000663843"/>
    </source>
</evidence>
<protein>
    <recommendedName>
        <fullName evidence="1">Tetrapyrrole biosynthesis uroporphyrinogen III synthase domain-containing protein</fullName>
    </recommendedName>
</protein>
<dbReference type="CDD" id="cd06578">
    <property type="entry name" value="HemD"/>
    <property type="match status" value="1"/>
</dbReference>
<dbReference type="Pfam" id="PF02602">
    <property type="entry name" value="HEM4"/>
    <property type="match status" value="1"/>
</dbReference>